<organism evidence="2 3">
    <name type="scientific">Cynara cardunculus var. scolymus</name>
    <name type="common">Globe artichoke</name>
    <name type="synonym">Cynara scolymus</name>
    <dbReference type="NCBI Taxonomy" id="59895"/>
    <lineage>
        <taxon>Eukaryota</taxon>
        <taxon>Viridiplantae</taxon>
        <taxon>Streptophyta</taxon>
        <taxon>Embryophyta</taxon>
        <taxon>Tracheophyta</taxon>
        <taxon>Spermatophyta</taxon>
        <taxon>Magnoliopsida</taxon>
        <taxon>eudicotyledons</taxon>
        <taxon>Gunneridae</taxon>
        <taxon>Pentapetalae</taxon>
        <taxon>asterids</taxon>
        <taxon>campanulids</taxon>
        <taxon>Asterales</taxon>
        <taxon>Asteraceae</taxon>
        <taxon>Carduoideae</taxon>
        <taxon>Cardueae</taxon>
        <taxon>Carduinae</taxon>
        <taxon>Cynara</taxon>
    </lineage>
</organism>
<keyword evidence="3" id="KW-1185">Reference proteome</keyword>
<dbReference type="AlphaFoldDB" id="A0A124SI14"/>
<evidence type="ECO:0000313" key="2">
    <source>
        <dbReference type="EMBL" id="KVI11268.1"/>
    </source>
</evidence>
<dbReference type="STRING" id="59895.A0A124SI14"/>
<dbReference type="PANTHER" id="PTHR34781">
    <property type="entry name" value="TRANSMEMBRANE PROTEIN"/>
    <property type="match status" value="1"/>
</dbReference>
<sequence>MMTRQPHQDQQSRVLYELSAMILNLLRYPPTSIQFSDEIMFFLGFLLMPWVLGLVLLFYVAGVVSSISMSGRVFFLPYPISIFTKKRHP</sequence>
<gene>
    <name evidence="2" type="ORF">Ccrd_010324</name>
</gene>
<dbReference type="Gramene" id="KVI11268">
    <property type="protein sequence ID" value="KVI11268"/>
    <property type="gene ID" value="Ccrd_010324"/>
</dbReference>
<dbReference type="EMBL" id="LEKV01000514">
    <property type="protein sequence ID" value="KVI11268.1"/>
    <property type="molecule type" value="Genomic_DNA"/>
</dbReference>
<evidence type="ECO:0000256" key="1">
    <source>
        <dbReference type="SAM" id="Phobius"/>
    </source>
</evidence>
<name>A0A124SI14_CYNCS</name>
<comment type="caution">
    <text evidence="2">The sequence shown here is derived from an EMBL/GenBank/DDBJ whole genome shotgun (WGS) entry which is preliminary data.</text>
</comment>
<accession>A0A124SI14</accession>
<proteinExistence type="predicted"/>
<keyword evidence="1" id="KW-0812">Transmembrane</keyword>
<reference evidence="2 3" key="1">
    <citation type="journal article" date="2016" name="Sci. Rep.">
        <title>The genome sequence of the outbreeding globe artichoke constructed de novo incorporating a phase-aware low-pass sequencing strategy of F1 progeny.</title>
        <authorList>
            <person name="Scaglione D."/>
            <person name="Reyes-Chin-Wo S."/>
            <person name="Acquadro A."/>
            <person name="Froenicke L."/>
            <person name="Portis E."/>
            <person name="Beitel C."/>
            <person name="Tirone M."/>
            <person name="Mauro R."/>
            <person name="Lo Monaco A."/>
            <person name="Mauromicale G."/>
            <person name="Faccioli P."/>
            <person name="Cattivelli L."/>
            <person name="Rieseberg L."/>
            <person name="Michelmore R."/>
            <person name="Lanteri S."/>
        </authorList>
    </citation>
    <scope>NUCLEOTIDE SEQUENCE [LARGE SCALE GENOMIC DNA]</scope>
    <source>
        <strain evidence="2">2C</strain>
    </source>
</reference>
<feature type="transmembrane region" description="Helical" evidence="1">
    <location>
        <begin position="39"/>
        <end position="64"/>
    </location>
</feature>
<keyword evidence="1" id="KW-0472">Membrane</keyword>
<protein>
    <submittedName>
        <fullName evidence="2">Uncharacterized protein</fullName>
    </submittedName>
</protein>
<evidence type="ECO:0000313" key="3">
    <source>
        <dbReference type="Proteomes" id="UP000243975"/>
    </source>
</evidence>
<dbReference type="PANTHER" id="PTHR34781:SF2">
    <property type="entry name" value="TRANSMEMBRANE PROTEIN"/>
    <property type="match status" value="1"/>
</dbReference>
<dbReference type="Proteomes" id="UP000243975">
    <property type="component" value="Unassembled WGS sequence"/>
</dbReference>
<keyword evidence="1" id="KW-1133">Transmembrane helix</keyword>